<comment type="caution">
    <text evidence="2">The sequence shown here is derived from an EMBL/GenBank/DDBJ whole genome shotgun (WGS) entry which is preliminary data.</text>
</comment>
<sequence>MVGVCMTVVSIIRLLHLQHFATVVDRLLALDSVVFLISALLSYLSLRRSERGERAELEAYADGAFMTGLALMSICSILLAFSLL</sequence>
<keyword evidence="1" id="KW-1133">Transmembrane helix</keyword>
<accession>A0A1J5RFR7</accession>
<feature type="transmembrane region" description="Helical" evidence="1">
    <location>
        <begin position="27"/>
        <end position="46"/>
    </location>
</feature>
<evidence type="ECO:0000256" key="1">
    <source>
        <dbReference type="SAM" id="Phobius"/>
    </source>
</evidence>
<gene>
    <name evidence="2" type="ORF">GALL_271450</name>
</gene>
<protein>
    <submittedName>
        <fullName evidence="2">Uncharacterized protein</fullName>
    </submittedName>
</protein>
<reference evidence="2" key="1">
    <citation type="submission" date="2016-10" db="EMBL/GenBank/DDBJ databases">
        <title>Sequence of Gallionella enrichment culture.</title>
        <authorList>
            <person name="Poehlein A."/>
            <person name="Muehling M."/>
            <person name="Daniel R."/>
        </authorList>
    </citation>
    <scope>NUCLEOTIDE SEQUENCE</scope>
</reference>
<keyword evidence="1" id="KW-0472">Membrane</keyword>
<name>A0A1J5RFR7_9ZZZZ</name>
<dbReference type="EMBL" id="MLJW01000275">
    <property type="protein sequence ID" value="OIQ90940.1"/>
    <property type="molecule type" value="Genomic_DNA"/>
</dbReference>
<keyword evidence="1" id="KW-0812">Transmembrane</keyword>
<organism evidence="2">
    <name type="scientific">mine drainage metagenome</name>
    <dbReference type="NCBI Taxonomy" id="410659"/>
    <lineage>
        <taxon>unclassified sequences</taxon>
        <taxon>metagenomes</taxon>
        <taxon>ecological metagenomes</taxon>
    </lineage>
</organism>
<evidence type="ECO:0000313" key="2">
    <source>
        <dbReference type="EMBL" id="OIQ90940.1"/>
    </source>
</evidence>
<dbReference type="AlphaFoldDB" id="A0A1J5RFR7"/>
<feature type="transmembrane region" description="Helical" evidence="1">
    <location>
        <begin position="58"/>
        <end position="81"/>
    </location>
</feature>
<proteinExistence type="predicted"/>